<comment type="caution">
    <text evidence="1">The sequence shown here is derived from an EMBL/GenBank/DDBJ whole genome shotgun (WGS) entry which is preliminary data.</text>
</comment>
<evidence type="ECO:0000313" key="2">
    <source>
        <dbReference type="Proteomes" id="UP000033636"/>
    </source>
</evidence>
<organism evidence="1 2">
    <name type="scientific">Thermoproteus sp. AZ2</name>
    <dbReference type="NCBI Taxonomy" id="1609232"/>
    <lineage>
        <taxon>Archaea</taxon>
        <taxon>Thermoproteota</taxon>
        <taxon>Thermoprotei</taxon>
        <taxon>Thermoproteales</taxon>
        <taxon>Thermoproteaceae</taxon>
        <taxon>Thermoproteus</taxon>
    </lineage>
</organism>
<gene>
    <name evidence="1" type="ORF">TU35_006130</name>
</gene>
<name>A0ACC6V1K1_9CREN</name>
<protein>
    <submittedName>
        <fullName evidence="1">Glycosyltransferase</fullName>
        <ecNumber evidence="1">2.4.-.-</ecNumber>
    </submittedName>
</protein>
<evidence type="ECO:0000313" key="1">
    <source>
        <dbReference type="EMBL" id="MFB6490807.1"/>
    </source>
</evidence>
<dbReference type="EC" id="2.4.-.-" evidence="1"/>
<reference evidence="1" key="1">
    <citation type="submission" date="2024-07" db="EMBL/GenBank/DDBJ databases">
        <title>Metagenome and Metagenome-Assembled Genomes of Archaea from a hot spring from the geothermal field of Los Azufres, Mexico.</title>
        <authorList>
            <person name="Marin-Paredes R."/>
            <person name="Martinez-Romero E."/>
            <person name="Servin-Garciduenas L.E."/>
        </authorList>
    </citation>
    <scope>NUCLEOTIDE SEQUENCE</scope>
</reference>
<keyword evidence="1" id="KW-0808">Transferase</keyword>
<accession>A0ACC6V1K1</accession>
<sequence>MIVSITPEIALDFGRNYSGGLGVLEGDKFYAAARLGVPYTVITLFYPKGYVAYKEEDSGLAPVEEDQEDVLKSLKPADKCWITVRGESVEVEFYSYTLNTASVVFARPVRPDWAVKATERLYIESSDLERFKKYLILAKAAVCYIEKHIGWDKVKYVDLQEAYTALVPLLRPFDRYRLVIHTPAPWGHPTFPARFFRELGYDFAMDPVVLTEVGLAASSEGIVVSKKMLSFTQRTFPHHARKIRAVTNAVEVPRWRHPALEGVKDVEELKAARARAREEALKALGIKTDKPVIVWARRLTAYKRPDFIVRLIEDINTDAFYILGGRAHPADSYGTAMAQTFKRLASTRPNVAYFPDLYVDRAKYIIWAADVFTFTPFSGWEASGTSFMKAGINGIPPVASRDGAVEEVVRDGYNGWLFGEDRRELLPPDTREVNDGEYEEFRRKVEEALDALADGTYWQIALNAYKTFDYYSMDRLFRDYGYI</sequence>
<keyword evidence="1" id="KW-0328">Glycosyltransferase</keyword>
<proteinExistence type="predicted"/>
<dbReference type="EMBL" id="JZWT02000014">
    <property type="protein sequence ID" value="MFB6490807.1"/>
    <property type="molecule type" value="Genomic_DNA"/>
</dbReference>
<dbReference type="Proteomes" id="UP000033636">
    <property type="component" value="Unassembled WGS sequence"/>
</dbReference>